<dbReference type="InterPro" id="IPR002509">
    <property type="entry name" value="NODB_dom"/>
</dbReference>
<dbReference type="PANTHER" id="PTHR10587">
    <property type="entry name" value="GLYCOSYL TRANSFERASE-RELATED"/>
    <property type="match status" value="1"/>
</dbReference>
<reference evidence="6" key="1">
    <citation type="journal article" date="2020" name="Fungal Divers.">
        <title>Resolving the Mortierellaceae phylogeny through synthesis of multi-gene phylogenetics and phylogenomics.</title>
        <authorList>
            <person name="Vandepol N."/>
            <person name="Liber J."/>
            <person name="Desiro A."/>
            <person name="Na H."/>
            <person name="Kennedy M."/>
            <person name="Barry K."/>
            <person name="Grigoriev I.V."/>
            <person name="Miller A.N."/>
            <person name="O'Donnell K."/>
            <person name="Stajich J.E."/>
            <person name="Bonito G."/>
        </authorList>
    </citation>
    <scope>NUCLEOTIDE SEQUENCE</scope>
    <source>
        <strain evidence="6">NRRL 28262</strain>
    </source>
</reference>
<feature type="transmembrane region" description="Helical" evidence="4">
    <location>
        <begin position="23"/>
        <end position="44"/>
    </location>
</feature>
<keyword evidence="4" id="KW-1133">Transmembrane helix</keyword>
<sequence length="398" mass="42636">MAPLYALRNSDIGNSWKGKLSPILLYTAVVCFFANTIPLTTAVLNKAEFPPGSVVPKTDHPLVQQWLSEIDLTGVPLINLNEGEPPECPAKVAPGVCYWTCEDCAGEDVVECPDKNVWGLTFDDGPTPATPELLNYLDQQQVKATFFLIGANVVEHPEMVVREAAAGHHLASHTWSHHALTTLTNEEIVAEIKWTEKAILDATGLRVRYMRPPYGDVDNRVRMVLKKLGYTVVDWGGDTFDSNDWKIPEISKSAVVAHLEHSITNYAANANNTKGFITLEHDHTIVTVEVAKSLIPFGKKQNLQIMSVADCLHDSSPYGVAANVAVTSPSINTPPPATAPVQDAAAGNSTSQDSGTNGPKADDLDLAASYSGAATAAVLWSSGIVMGSFIVAAGLALL</sequence>
<dbReference type="PROSITE" id="PS51677">
    <property type="entry name" value="NODB"/>
    <property type="match status" value="1"/>
</dbReference>
<dbReference type="Proteomes" id="UP001194580">
    <property type="component" value="Unassembled WGS sequence"/>
</dbReference>
<evidence type="ECO:0000313" key="6">
    <source>
        <dbReference type="EMBL" id="KAG0280690.1"/>
    </source>
</evidence>
<evidence type="ECO:0000256" key="1">
    <source>
        <dbReference type="ARBA" id="ARBA00022723"/>
    </source>
</evidence>
<feature type="compositionally biased region" description="Polar residues" evidence="3">
    <location>
        <begin position="347"/>
        <end position="357"/>
    </location>
</feature>
<dbReference type="Gene3D" id="3.20.20.370">
    <property type="entry name" value="Glycoside hydrolase/deacetylase"/>
    <property type="match status" value="1"/>
</dbReference>
<keyword evidence="2" id="KW-0378">Hydrolase</keyword>
<dbReference type="PANTHER" id="PTHR10587:SF133">
    <property type="entry name" value="CHITIN DEACETYLASE 1-RELATED"/>
    <property type="match status" value="1"/>
</dbReference>
<gene>
    <name evidence="6" type="primary">CDA2_12</name>
    <name evidence="6" type="ORF">BGZ95_009157</name>
</gene>
<feature type="domain" description="NodB homology" evidence="5">
    <location>
        <begin position="116"/>
        <end position="306"/>
    </location>
</feature>
<feature type="transmembrane region" description="Helical" evidence="4">
    <location>
        <begin position="377"/>
        <end position="397"/>
    </location>
</feature>
<keyword evidence="4" id="KW-0812">Transmembrane</keyword>
<dbReference type="GO" id="GO:0004099">
    <property type="term" value="F:chitin deacetylase activity"/>
    <property type="evidence" value="ECO:0007669"/>
    <property type="project" value="TreeGrafter"/>
</dbReference>
<dbReference type="EMBL" id="JAAAIL010000052">
    <property type="protein sequence ID" value="KAG0280690.1"/>
    <property type="molecule type" value="Genomic_DNA"/>
</dbReference>
<protein>
    <submittedName>
        <fullName evidence="6">Chitin deacetylase</fullName>
    </submittedName>
</protein>
<dbReference type="GO" id="GO:0046872">
    <property type="term" value="F:metal ion binding"/>
    <property type="evidence" value="ECO:0007669"/>
    <property type="project" value="UniProtKB-KW"/>
</dbReference>
<dbReference type="GO" id="GO:0005975">
    <property type="term" value="P:carbohydrate metabolic process"/>
    <property type="evidence" value="ECO:0007669"/>
    <property type="project" value="InterPro"/>
</dbReference>
<dbReference type="SUPFAM" id="SSF88713">
    <property type="entry name" value="Glycoside hydrolase/deacetylase"/>
    <property type="match status" value="1"/>
</dbReference>
<dbReference type="InterPro" id="IPR050248">
    <property type="entry name" value="Polysacc_deacetylase_ArnD"/>
</dbReference>
<comment type="caution">
    <text evidence="6">The sequence shown here is derived from an EMBL/GenBank/DDBJ whole genome shotgun (WGS) entry which is preliminary data.</text>
</comment>
<dbReference type="InterPro" id="IPR011330">
    <property type="entry name" value="Glyco_hydro/deAcase_b/a-brl"/>
</dbReference>
<name>A0AAD4DKQ0_9FUNG</name>
<keyword evidence="4" id="KW-0472">Membrane</keyword>
<evidence type="ECO:0000256" key="4">
    <source>
        <dbReference type="SAM" id="Phobius"/>
    </source>
</evidence>
<accession>A0AAD4DKQ0</accession>
<dbReference type="GO" id="GO:0016020">
    <property type="term" value="C:membrane"/>
    <property type="evidence" value="ECO:0007669"/>
    <property type="project" value="TreeGrafter"/>
</dbReference>
<evidence type="ECO:0000256" key="3">
    <source>
        <dbReference type="SAM" id="MobiDB-lite"/>
    </source>
</evidence>
<evidence type="ECO:0000256" key="2">
    <source>
        <dbReference type="ARBA" id="ARBA00022801"/>
    </source>
</evidence>
<evidence type="ECO:0000259" key="5">
    <source>
        <dbReference type="PROSITE" id="PS51677"/>
    </source>
</evidence>
<organism evidence="6 7">
    <name type="scientific">Linnemannia exigua</name>
    <dbReference type="NCBI Taxonomy" id="604196"/>
    <lineage>
        <taxon>Eukaryota</taxon>
        <taxon>Fungi</taxon>
        <taxon>Fungi incertae sedis</taxon>
        <taxon>Mucoromycota</taxon>
        <taxon>Mortierellomycotina</taxon>
        <taxon>Mortierellomycetes</taxon>
        <taxon>Mortierellales</taxon>
        <taxon>Mortierellaceae</taxon>
        <taxon>Linnemannia</taxon>
    </lineage>
</organism>
<dbReference type="GO" id="GO:0009272">
    <property type="term" value="P:fungal-type cell wall biogenesis"/>
    <property type="evidence" value="ECO:0007669"/>
    <property type="project" value="UniProtKB-ARBA"/>
</dbReference>
<keyword evidence="1" id="KW-0479">Metal-binding</keyword>
<feature type="region of interest" description="Disordered" evidence="3">
    <location>
        <begin position="331"/>
        <end position="360"/>
    </location>
</feature>
<proteinExistence type="predicted"/>
<evidence type="ECO:0000313" key="7">
    <source>
        <dbReference type="Proteomes" id="UP001194580"/>
    </source>
</evidence>
<keyword evidence="7" id="KW-1185">Reference proteome</keyword>
<dbReference type="Pfam" id="PF01522">
    <property type="entry name" value="Polysacc_deac_1"/>
    <property type="match status" value="1"/>
</dbReference>
<dbReference type="AlphaFoldDB" id="A0AAD4DKQ0"/>